<accession>A0A367KUG1</accession>
<evidence type="ECO:0000256" key="1">
    <source>
        <dbReference type="ARBA" id="ARBA00004477"/>
    </source>
</evidence>
<dbReference type="PANTHER" id="PTHR23129:SF0">
    <property type="entry name" value="ACYL-COENZYME A DIPHOSPHATASE FITM2"/>
    <property type="match status" value="1"/>
</dbReference>
<evidence type="ECO:0000313" key="9">
    <source>
        <dbReference type="EMBL" id="RCI05797.1"/>
    </source>
</evidence>
<protein>
    <recommendedName>
        <fullName evidence="11">FIT family protein scs3</fullName>
    </recommendedName>
</protein>
<dbReference type="GO" id="GO:0019915">
    <property type="term" value="P:lipid storage"/>
    <property type="evidence" value="ECO:0007669"/>
    <property type="project" value="InterPro"/>
</dbReference>
<dbReference type="PANTHER" id="PTHR23129">
    <property type="entry name" value="ACYL-COENZYME A DIPHOSPHATASE FITM2"/>
    <property type="match status" value="1"/>
</dbReference>
<dbReference type="STRING" id="4846.A0A367KUG1"/>
<keyword evidence="6" id="KW-0443">Lipid metabolism</keyword>
<dbReference type="GO" id="GO:0008654">
    <property type="term" value="P:phospholipid biosynthetic process"/>
    <property type="evidence" value="ECO:0007669"/>
    <property type="project" value="TreeGrafter"/>
</dbReference>
<dbReference type="OrthoDB" id="5579088at2759"/>
<proteinExistence type="predicted"/>
<evidence type="ECO:0000256" key="5">
    <source>
        <dbReference type="ARBA" id="ARBA00022989"/>
    </source>
</evidence>
<keyword evidence="7 8" id="KW-0472">Membrane</keyword>
<feature type="transmembrane region" description="Helical" evidence="8">
    <location>
        <begin position="191"/>
        <end position="209"/>
    </location>
</feature>
<dbReference type="Pfam" id="PF10261">
    <property type="entry name" value="FIT"/>
    <property type="match status" value="1"/>
</dbReference>
<dbReference type="InterPro" id="IPR019388">
    <property type="entry name" value="FIT"/>
</dbReference>
<dbReference type="GO" id="GO:0005789">
    <property type="term" value="C:endoplasmic reticulum membrane"/>
    <property type="evidence" value="ECO:0007669"/>
    <property type="project" value="UniProtKB-SubCell"/>
</dbReference>
<organism evidence="9 10">
    <name type="scientific">Rhizopus stolonifer</name>
    <name type="common">Rhizopus nigricans</name>
    <dbReference type="NCBI Taxonomy" id="4846"/>
    <lineage>
        <taxon>Eukaryota</taxon>
        <taxon>Fungi</taxon>
        <taxon>Fungi incertae sedis</taxon>
        <taxon>Mucoromycota</taxon>
        <taxon>Mucoromycotina</taxon>
        <taxon>Mucoromycetes</taxon>
        <taxon>Mucorales</taxon>
        <taxon>Mucorineae</taxon>
        <taxon>Rhizopodaceae</taxon>
        <taxon>Rhizopus</taxon>
    </lineage>
</organism>
<evidence type="ECO:0000256" key="2">
    <source>
        <dbReference type="ARBA" id="ARBA00022692"/>
    </source>
</evidence>
<feature type="transmembrane region" description="Helical" evidence="8">
    <location>
        <begin position="46"/>
        <end position="69"/>
    </location>
</feature>
<feature type="transmembrane region" description="Helical" evidence="8">
    <location>
        <begin position="16"/>
        <end position="34"/>
    </location>
</feature>
<name>A0A367KUG1_RHIST</name>
<evidence type="ECO:0000256" key="4">
    <source>
        <dbReference type="ARBA" id="ARBA00022824"/>
    </source>
</evidence>
<evidence type="ECO:0000256" key="6">
    <source>
        <dbReference type="ARBA" id="ARBA00023098"/>
    </source>
</evidence>
<comment type="subcellular location">
    <subcellularLocation>
        <location evidence="1">Endoplasmic reticulum membrane</location>
        <topology evidence="1">Multi-pass membrane protein</topology>
    </subcellularLocation>
</comment>
<keyword evidence="4" id="KW-0256">Endoplasmic reticulum</keyword>
<dbReference type="Proteomes" id="UP000253551">
    <property type="component" value="Unassembled WGS sequence"/>
</dbReference>
<feature type="transmembrane region" description="Helical" evidence="8">
    <location>
        <begin position="221"/>
        <end position="238"/>
    </location>
</feature>
<dbReference type="GO" id="GO:0034389">
    <property type="term" value="P:lipid droplet organization"/>
    <property type="evidence" value="ECO:0007669"/>
    <property type="project" value="TreeGrafter"/>
</dbReference>
<dbReference type="AlphaFoldDB" id="A0A367KUG1"/>
<evidence type="ECO:0000313" key="10">
    <source>
        <dbReference type="Proteomes" id="UP000253551"/>
    </source>
</evidence>
<dbReference type="GO" id="GO:0010945">
    <property type="term" value="F:coenzyme A diphosphatase activity"/>
    <property type="evidence" value="ECO:0007669"/>
    <property type="project" value="InterPro"/>
</dbReference>
<keyword evidence="3" id="KW-0378">Hydrolase</keyword>
<comment type="caution">
    <text evidence="9">The sequence shown here is derived from an EMBL/GenBank/DDBJ whole genome shotgun (WGS) entry which is preliminary data.</text>
</comment>
<keyword evidence="5 8" id="KW-1133">Transmembrane helix</keyword>
<evidence type="ECO:0000256" key="3">
    <source>
        <dbReference type="ARBA" id="ARBA00022801"/>
    </source>
</evidence>
<keyword evidence="10" id="KW-1185">Reference proteome</keyword>
<dbReference type="EMBL" id="PJQM01000301">
    <property type="protein sequence ID" value="RCI05797.1"/>
    <property type="molecule type" value="Genomic_DNA"/>
</dbReference>
<evidence type="ECO:0000256" key="7">
    <source>
        <dbReference type="ARBA" id="ARBA00023136"/>
    </source>
</evidence>
<evidence type="ECO:0000256" key="8">
    <source>
        <dbReference type="SAM" id="Phobius"/>
    </source>
</evidence>
<gene>
    <name evidence="9" type="ORF">CU098_013012</name>
</gene>
<reference evidence="9 10" key="1">
    <citation type="journal article" date="2018" name="G3 (Bethesda)">
        <title>Phylogenetic and Phylogenomic Definition of Rhizopus Species.</title>
        <authorList>
            <person name="Gryganskyi A.P."/>
            <person name="Golan J."/>
            <person name="Dolatabadi S."/>
            <person name="Mondo S."/>
            <person name="Robb S."/>
            <person name="Idnurm A."/>
            <person name="Muszewska A."/>
            <person name="Steczkiewicz K."/>
            <person name="Masonjones S."/>
            <person name="Liao H.L."/>
            <person name="Gajdeczka M.T."/>
            <person name="Anike F."/>
            <person name="Vuek A."/>
            <person name="Anishchenko I.M."/>
            <person name="Voigt K."/>
            <person name="de Hoog G.S."/>
            <person name="Smith M.E."/>
            <person name="Heitman J."/>
            <person name="Vilgalys R."/>
            <person name="Stajich J.E."/>
        </authorList>
    </citation>
    <scope>NUCLEOTIDE SEQUENCE [LARGE SCALE GENOMIC DNA]</scope>
    <source>
        <strain evidence="9 10">LSU 92-RS-03</strain>
    </source>
</reference>
<evidence type="ECO:0008006" key="11">
    <source>
        <dbReference type="Google" id="ProtNLM"/>
    </source>
</evidence>
<keyword evidence="2 8" id="KW-0812">Transmembrane</keyword>
<sequence length="248" mass="29095">MNIFNKYLKPHQQVPFILYPVTVLIAFTYSILGNPPETYFSNKRNILNVYFVKIGWFWVTFVYFYYLLLVRSKYARDNQQLIQGTLRYISVTLYWYIMTQWLLGPSAIDRIYILTGGRCNSLLQDVEASSKLVGVLEQQACRQLGGQWTGGHDVSGHCVLLIHASLFFWEELSWMFYSFSQFEQIKERSKIQYISILAVLGIAVIWWFMLFQTAVYFHGHYEILSGTFFGLLGWAVLVREDKFISTED</sequence>